<name>A0ABN8Z454_RANTA</name>
<evidence type="ECO:0000313" key="3">
    <source>
        <dbReference type="Proteomes" id="UP001176941"/>
    </source>
</evidence>
<proteinExistence type="predicted"/>
<dbReference type="Proteomes" id="UP001176941">
    <property type="component" value="Chromosome 28"/>
</dbReference>
<evidence type="ECO:0000313" key="2">
    <source>
        <dbReference type="EMBL" id="CAI9168388.1"/>
    </source>
</evidence>
<sequence length="153" mass="17823">MFMFMDVTYCFIYLYFFSGSFPYFPFLYTCPRSSHFCRPFHSQGHCNRQCPLALGTLHVVFRVYCLTYVCACVWAVQVQRLFWLQHVHSHPPSYVDRLSSLLSTSLALEELPLVFTQTRCQDLLLAFPKMRTTPCHHVGHFFSELAGNGKEGF</sequence>
<dbReference type="EMBL" id="OX459964">
    <property type="protein sequence ID" value="CAI9168388.1"/>
    <property type="molecule type" value="Genomic_DNA"/>
</dbReference>
<keyword evidence="3" id="KW-1185">Reference proteome</keyword>
<feature type="transmembrane region" description="Helical" evidence="1">
    <location>
        <begin position="7"/>
        <end position="28"/>
    </location>
</feature>
<organism evidence="2 3">
    <name type="scientific">Rangifer tarandus platyrhynchus</name>
    <name type="common">Svalbard reindeer</name>
    <dbReference type="NCBI Taxonomy" id="3082113"/>
    <lineage>
        <taxon>Eukaryota</taxon>
        <taxon>Metazoa</taxon>
        <taxon>Chordata</taxon>
        <taxon>Craniata</taxon>
        <taxon>Vertebrata</taxon>
        <taxon>Euteleostomi</taxon>
        <taxon>Mammalia</taxon>
        <taxon>Eutheria</taxon>
        <taxon>Laurasiatheria</taxon>
        <taxon>Artiodactyla</taxon>
        <taxon>Ruminantia</taxon>
        <taxon>Pecora</taxon>
        <taxon>Cervidae</taxon>
        <taxon>Odocoileinae</taxon>
        <taxon>Rangifer</taxon>
    </lineage>
</organism>
<keyword evidence="1" id="KW-1133">Transmembrane helix</keyword>
<evidence type="ECO:0008006" key="4">
    <source>
        <dbReference type="Google" id="ProtNLM"/>
    </source>
</evidence>
<evidence type="ECO:0000256" key="1">
    <source>
        <dbReference type="SAM" id="Phobius"/>
    </source>
</evidence>
<reference evidence="2" key="1">
    <citation type="submission" date="2023-04" db="EMBL/GenBank/DDBJ databases">
        <authorList>
            <consortium name="ELIXIR-Norway"/>
        </authorList>
    </citation>
    <scope>NUCLEOTIDE SEQUENCE [LARGE SCALE GENOMIC DNA]</scope>
</reference>
<keyword evidence="1" id="KW-0812">Transmembrane</keyword>
<accession>A0ABN8Z454</accession>
<keyword evidence="1" id="KW-0472">Membrane</keyword>
<gene>
    <name evidence="2" type="ORF">MRATA1EN1_LOCUS17350</name>
</gene>
<protein>
    <recommendedName>
        <fullName evidence="4">Secreted protein</fullName>
    </recommendedName>
</protein>